<dbReference type="Gene3D" id="3.10.129.10">
    <property type="entry name" value="Hotdog Thioesterase"/>
    <property type="match status" value="1"/>
</dbReference>
<protein>
    <submittedName>
        <fullName evidence="1">Uncharacterized protein</fullName>
    </submittedName>
</protein>
<dbReference type="InterPro" id="IPR029069">
    <property type="entry name" value="HotDog_dom_sf"/>
</dbReference>
<proteinExistence type="predicted"/>
<dbReference type="Pfam" id="PF22817">
    <property type="entry name" value="ApeP-like"/>
    <property type="match status" value="1"/>
</dbReference>
<reference evidence="1" key="1">
    <citation type="submission" date="2018-01" db="EMBL/GenBank/DDBJ databases">
        <authorList>
            <person name="Regsiter A."/>
            <person name="William W."/>
        </authorList>
    </citation>
    <scope>NUCLEOTIDE SEQUENCE</scope>
    <source>
        <strain evidence="1">TRIP AH-1</strain>
    </source>
</reference>
<dbReference type="SUPFAM" id="SSF54637">
    <property type="entry name" value="Thioesterase/thiol ester dehydrase-isomerase"/>
    <property type="match status" value="1"/>
</dbReference>
<name>A0A445MZE6_9BACT</name>
<organism evidence="1">
    <name type="scientific">uncultured Desulfobacterium sp</name>
    <dbReference type="NCBI Taxonomy" id="201089"/>
    <lineage>
        <taxon>Bacteria</taxon>
        <taxon>Pseudomonadati</taxon>
        <taxon>Thermodesulfobacteriota</taxon>
        <taxon>Desulfobacteria</taxon>
        <taxon>Desulfobacterales</taxon>
        <taxon>Desulfobacteriaceae</taxon>
        <taxon>Desulfobacterium</taxon>
        <taxon>environmental samples</taxon>
    </lineage>
</organism>
<accession>A0A445MZE6</accession>
<dbReference type="EMBL" id="OJIN01000176">
    <property type="protein sequence ID" value="SPD74809.1"/>
    <property type="molecule type" value="Genomic_DNA"/>
</dbReference>
<evidence type="ECO:0000313" key="1">
    <source>
        <dbReference type="EMBL" id="SPD74809.1"/>
    </source>
</evidence>
<dbReference type="InterPro" id="IPR016776">
    <property type="entry name" value="ApeP-like_dehydratase"/>
</dbReference>
<sequence>MKHIGIEDLIPHRGRMRLIDEIIEVDENRAVTSAVVNETWPLFDGEAVNPLVLIELVAQTAGICNGFERIKELGMDSEKKGWLVGVKKACFSVVAIPLSTQIITSCEDVFKYEKFREILGVNRIGEDIVGEVTLQVFQPENNAQ</sequence>
<dbReference type="AlphaFoldDB" id="A0A445MZE6"/>
<gene>
    <name evidence="1" type="ORF">PITCH_A350018</name>
</gene>